<dbReference type="CDD" id="cd00774">
    <property type="entry name" value="GlyRS-like_core"/>
    <property type="match status" value="1"/>
</dbReference>
<dbReference type="AlphaFoldDB" id="A0A1A8T8B1"/>
<protein>
    <recommendedName>
        <fullName evidence="8">Glycine--tRNA ligase</fullName>
        <ecNumber evidence="8">6.1.1.14</ecNumber>
    </recommendedName>
    <alternativeName>
        <fullName evidence="8">Glycyl-tRNA synthetase</fullName>
        <shortName evidence="8">GlyRS</shortName>
    </alternativeName>
</protein>
<keyword evidence="2 8" id="KW-0963">Cytoplasm</keyword>
<evidence type="ECO:0000256" key="5">
    <source>
        <dbReference type="ARBA" id="ARBA00022840"/>
    </source>
</evidence>
<dbReference type="InterPro" id="IPR002314">
    <property type="entry name" value="aa-tRNA-synt_IIb"/>
</dbReference>
<dbReference type="InterPro" id="IPR045864">
    <property type="entry name" value="aa-tRNA-synth_II/BPL/LPL"/>
</dbReference>
<dbReference type="InterPro" id="IPR022961">
    <property type="entry name" value="Gly_tRNA_ligase_bac"/>
</dbReference>
<dbReference type="STRING" id="1792290.MSP8886_00937"/>
<reference evidence="10 11" key="1">
    <citation type="submission" date="2016-06" db="EMBL/GenBank/DDBJ databases">
        <authorList>
            <person name="Kjaerup R.B."/>
            <person name="Dalgaard T.S."/>
            <person name="Juul-Madsen H.R."/>
        </authorList>
    </citation>
    <scope>NUCLEOTIDE SEQUENCE [LARGE SCALE GENOMIC DNA]</scope>
    <source>
        <strain evidence="10 11">CECT 8886</strain>
    </source>
</reference>
<keyword evidence="7 8" id="KW-0030">Aminoacyl-tRNA synthetase</keyword>
<dbReference type="SUPFAM" id="SSF52954">
    <property type="entry name" value="Class II aaRS ABD-related"/>
    <property type="match status" value="1"/>
</dbReference>
<evidence type="ECO:0000256" key="4">
    <source>
        <dbReference type="ARBA" id="ARBA00022741"/>
    </source>
</evidence>
<dbReference type="Gene3D" id="3.40.50.800">
    <property type="entry name" value="Anticodon-binding domain"/>
    <property type="match status" value="1"/>
</dbReference>
<comment type="subunit">
    <text evidence="8">Homodimer.</text>
</comment>
<dbReference type="OrthoDB" id="9760853at2"/>
<dbReference type="EMBL" id="FLOB01000002">
    <property type="protein sequence ID" value="SBS27736.1"/>
    <property type="molecule type" value="Genomic_DNA"/>
</dbReference>
<dbReference type="GO" id="GO:0005524">
    <property type="term" value="F:ATP binding"/>
    <property type="evidence" value="ECO:0007669"/>
    <property type="project" value="UniProtKB-UniRule"/>
</dbReference>
<feature type="binding site" evidence="8">
    <location>
        <begin position="193"/>
        <end position="197"/>
    </location>
    <ligand>
        <name>substrate</name>
    </ligand>
</feature>
<dbReference type="InterPro" id="IPR033731">
    <property type="entry name" value="GlyRS-like_core"/>
</dbReference>
<comment type="catalytic activity">
    <reaction evidence="8">
        <text>tRNA(Gly) + glycine + ATP = glycyl-tRNA(Gly) + AMP + diphosphate</text>
        <dbReference type="Rhea" id="RHEA:16013"/>
        <dbReference type="Rhea" id="RHEA-COMP:9664"/>
        <dbReference type="Rhea" id="RHEA-COMP:9683"/>
        <dbReference type="ChEBI" id="CHEBI:30616"/>
        <dbReference type="ChEBI" id="CHEBI:33019"/>
        <dbReference type="ChEBI" id="CHEBI:57305"/>
        <dbReference type="ChEBI" id="CHEBI:78442"/>
        <dbReference type="ChEBI" id="CHEBI:78522"/>
        <dbReference type="ChEBI" id="CHEBI:456215"/>
        <dbReference type="EC" id="6.1.1.14"/>
    </reaction>
</comment>
<gene>
    <name evidence="8 10" type="primary">glyQS</name>
    <name evidence="10" type="ORF">MSP8886_00937</name>
</gene>
<dbReference type="InterPro" id="IPR004154">
    <property type="entry name" value="Anticodon-bd"/>
</dbReference>
<evidence type="ECO:0000256" key="2">
    <source>
        <dbReference type="ARBA" id="ARBA00022490"/>
    </source>
</evidence>
<evidence type="ECO:0000259" key="9">
    <source>
        <dbReference type="PROSITE" id="PS50862"/>
    </source>
</evidence>
<dbReference type="Pfam" id="PF00587">
    <property type="entry name" value="tRNA-synt_2b"/>
    <property type="match status" value="1"/>
</dbReference>
<dbReference type="Proteomes" id="UP000092544">
    <property type="component" value="Unassembled WGS sequence"/>
</dbReference>
<dbReference type="NCBIfam" id="NF003211">
    <property type="entry name" value="PRK04173.1"/>
    <property type="match status" value="1"/>
</dbReference>
<feature type="binding site" evidence="8">
    <location>
        <position position="146"/>
    </location>
    <ligand>
        <name>substrate</name>
    </ligand>
</feature>
<evidence type="ECO:0000313" key="10">
    <source>
        <dbReference type="EMBL" id="SBS27736.1"/>
    </source>
</evidence>
<dbReference type="GO" id="GO:0004820">
    <property type="term" value="F:glycine-tRNA ligase activity"/>
    <property type="evidence" value="ECO:0007669"/>
    <property type="project" value="UniProtKB-UniRule"/>
</dbReference>
<dbReference type="InterPro" id="IPR036621">
    <property type="entry name" value="Anticodon-bd_dom_sf"/>
</dbReference>
<dbReference type="InterPro" id="IPR002315">
    <property type="entry name" value="tRNA-synt_gly"/>
</dbReference>
<name>A0A1A8T8B1_9GAMM</name>
<feature type="binding site" evidence="8">
    <location>
        <begin position="178"/>
        <end position="180"/>
    </location>
    <ligand>
        <name>ATP</name>
        <dbReference type="ChEBI" id="CHEBI:30616"/>
    </ligand>
</feature>
<keyword evidence="5 8" id="KW-0067">ATP-binding</keyword>
<dbReference type="GO" id="GO:0006426">
    <property type="term" value="P:glycyl-tRNA aminoacylation"/>
    <property type="evidence" value="ECO:0007669"/>
    <property type="project" value="UniProtKB-UniRule"/>
</dbReference>
<evidence type="ECO:0000256" key="8">
    <source>
        <dbReference type="HAMAP-Rule" id="MF_00253"/>
    </source>
</evidence>
<dbReference type="PANTHER" id="PTHR10745:SF8">
    <property type="entry name" value="DNA POLYMERASE SUBUNIT GAMMA-2, MITOCHONDRIAL"/>
    <property type="match status" value="1"/>
</dbReference>
<organism evidence="10 11">
    <name type="scientific">Marinomonas spartinae</name>
    <dbReference type="NCBI Taxonomy" id="1792290"/>
    <lineage>
        <taxon>Bacteria</taxon>
        <taxon>Pseudomonadati</taxon>
        <taxon>Pseudomonadota</taxon>
        <taxon>Gammaproteobacteria</taxon>
        <taxon>Oceanospirillales</taxon>
        <taxon>Oceanospirillaceae</taxon>
        <taxon>Marinomonas</taxon>
    </lineage>
</organism>
<dbReference type="Pfam" id="PF03129">
    <property type="entry name" value="HGTP_anticodon"/>
    <property type="match status" value="1"/>
</dbReference>
<proteinExistence type="inferred from homology"/>
<dbReference type="HAMAP" id="MF_00253_B">
    <property type="entry name" value="Gly_tRNA_synth_B"/>
    <property type="match status" value="1"/>
</dbReference>
<accession>A0A1A8T8B1</accession>
<dbReference type="PANTHER" id="PTHR10745">
    <property type="entry name" value="GLYCYL-TRNA SYNTHETASE/DNA POLYMERASE SUBUNIT GAMMA-2"/>
    <property type="match status" value="1"/>
</dbReference>
<feature type="binding site" evidence="8">
    <location>
        <begin position="317"/>
        <end position="321"/>
    </location>
    <ligand>
        <name>substrate</name>
    </ligand>
</feature>
<dbReference type="RefSeq" id="WP_067013258.1">
    <property type="nucleotide sequence ID" value="NZ_FLOB01000002.1"/>
</dbReference>
<dbReference type="GO" id="GO:0005737">
    <property type="term" value="C:cytoplasm"/>
    <property type="evidence" value="ECO:0007669"/>
    <property type="project" value="UniProtKB-SubCell"/>
</dbReference>
<dbReference type="Gene3D" id="3.30.930.10">
    <property type="entry name" value="Bira Bifunctional Protein, Domain 2"/>
    <property type="match status" value="1"/>
</dbReference>
<evidence type="ECO:0000256" key="1">
    <source>
        <dbReference type="ARBA" id="ARBA00008226"/>
    </source>
</evidence>
<dbReference type="PROSITE" id="PS50862">
    <property type="entry name" value="AA_TRNA_LIGASE_II"/>
    <property type="match status" value="1"/>
</dbReference>
<keyword evidence="11" id="KW-1185">Reference proteome</keyword>
<dbReference type="PRINTS" id="PR01043">
    <property type="entry name" value="TRNASYNTHGLY"/>
</dbReference>
<feature type="binding site" evidence="8">
    <location>
        <begin position="321"/>
        <end position="324"/>
    </location>
    <ligand>
        <name>ATP</name>
        <dbReference type="ChEBI" id="CHEBI:30616"/>
    </ligand>
</feature>
<feature type="binding site" evidence="8">
    <location>
        <begin position="188"/>
        <end position="193"/>
    </location>
    <ligand>
        <name>ATP</name>
        <dbReference type="ChEBI" id="CHEBI:30616"/>
    </ligand>
</feature>
<dbReference type="SUPFAM" id="SSF55681">
    <property type="entry name" value="Class II aaRS and biotin synthetases"/>
    <property type="match status" value="1"/>
</dbReference>
<evidence type="ECO:0000256" key="6">
    <source>
        <dbReference type="ARBA" id="ARBA00022917"/>
    </source>
</evidence>
<evidence type="ECO:0000256" key="3">
    <source>
        <dbReference type="ARBA" id="ARBA00022598"/>
    </source>
</evidence>
<comment type="similarity">
    <text evidence="1 8">Belongs to the class-II aminoacyl-tRNA synthetase family.</text>
</comment>
<evidence type="ECO:0000313" key="11">
    <source>
        <dbReference type="Proteomes" id="UP000092544"/>
    </source>
</evidence>
<dbReference type="InterPro" id="IPR027031">
    <property type="entry name" value="Gly-tRNA_synthase/POLG2"/>
</dbReference>
<feature type="binding site" evidence="8">
    <location>
        <begin position="262"/>
        <end position="263"/>
    </location>
    <ligand>
        <name>ATP</name>
        <dbReference type="ChEBI" id="CHEBI:30616"/>
    </ligand>
</feature>
<keyword evidence="6 8" id="KW-0648">Protein biosynthesis</keyword>
<feature type="binding site" evidence="8">
    <location>
        <position position="99"/>
    </location>
    <ligand>
        <name>substrate</name>
    </ligand>
</feature>
<keyword evidence="4 8" id="KW-0547">Nucleotide-binding</keyword>
<dbReference type="InterPro" id="IPR006195">
    <property type="entry name" value="aa-tRNA-synth_II"/>
</dbReference>
<keyword evidence="3 8" id="KW-0436">Ligase</keyword>
<dbReference type="NCBIfam" id="TIGR00389">
    <property type="entry name" value="glyS_dimeric"/>
    <property type="match status" value="1"/>
</dbReference>
<sequence>MPAKTMDELVSLCKRRGFIFQGSEIYGGMQGAYDYGPLGIELKNNLKAAWWRAMVYERDDVEGLDAAIIQNKNVYKYSGHEDTFTDPMVDCHECKSRMRADHMKDIKVCDNCGSTNVTEPRDFNLMFKTNVGPMVNEESYTYLRPETAQGIFTNFKNVVDSTSRTLPFGIAQIGKSFRNEITPRNFIFRVREFEQMELEFFCKPGEDEKWHEFWVGARKQWWLDQGLAEENIEFEYVTGDDLAHYSKSTVDILYKFPHGFEELEGVANRTDYDLGSHTKAQEEFGLSAKVKQNEHSTAKLAIRDLEANKWEVPFCIEPSAGLDRGLLAVMTEAYTEEELPNGSTRTVLKFKPHLAPIKVAIMPLKKNKPEIVALAKELKNKLQKLGLGRILYENTGNVGKGYRRHDEVGTPICVTVDFDSIEKEGAPVTVRDRDTMEQIVVPAAELPAYVVNYFINQN</sequence>
<comment type="subcellular location">
    <subcellularLocation>
        <location evidence="8">Cytoplasm</location>
    </subcellularLocation>
</comment>
<evidence type="ECO:0000256" key="7">
    <source>
        <dbReference type="ARBA" id="ARBA00023146"/>
    </source>
</evidence>
<dbReference type="EC" id="6.1.1.14" evidence="8"/>
<comment type="function">
    <text evidence="8">Catalyzes the attachment of glycine to tRNA(Gly).</text>
</comment>
<feature type="domain" description="Aminoacyl-transfer RNA synthetases class-II family profile" evidence="9">
    <location>
        <begin position="7"/>
        <end position="352"/>
    </location>
</feature>